<evidence type="ECO:0000313" key="7">
    <source>
        <dbReference type="EMBL" id="MCX3060393.1"/>
    </source>
</evidence>
<dbReference type="Proteomes" id="UP001163064">
    <property type="component" value="Unassembled WGS sequence"/>
</dbReference>
<evidence type="ECO:0000256" key="5">
    <source>
        <dbReference type="ARBA" id="ARBA00022691"/>
    </source>
</evidence>
<dbReference type="Gene3D" id="3.40.50.150">
    <property type="entry name" value="Vaccinia Virus protein VP39"/>
    <property type="match status" value="1"/>
</dbReference>
<evidence type="ECO:0000256" key="1">
    <source>
        <dbReference type="ARBA" id="ARBA00003907"/>
    </source>
</evidence>
<dbReference type="PANTHER" id="PTHR43619:SF2">
    <property type="entry name" value="S-ADENOSYL-L-METHIONINE-DEPENDENT METHYLTRANSFERASES SUPERFAMILY PROTEIN"/>
    <property type="match status" value="1"/>
</dbReference>
<dbReference type="SUPFAM" id="SSF53335">
    <property type="entry name" value="S-adenosyl-L-methionine-dependent methyltransferases"/>
    <property type="match status" value="1"/>
</dbReference>
<dbReference type="PANTHER" id="PTHR43619">
    <property type="entry name" value="S-ADENOSYL-L-METHIONINE-DEPENDENT METHYLTRANSFERASE YKTD-RELATED"/>
    <property type="match status" value="1"/>
</dbReference>
<dbReference type="GO" id="GO:0032259">
    <property type="term" value="P:methylation"/>
    <property type="evidence" value="ECO:0007669"/>
    <property type="project" value="UniProtKB-KW"/>
</dbReference>
<comment type="similarity">
    <text evidence="2 6">Belongs to the UPF0677 family.</text>
</comment>
<dbReference type="RefSeq" id="WP_266598939.1">
    <property type="nucleotide sequence ID" value="NZ_JAPHNL010000101.1"/>
</dbReference>
<evidence type="ECO:0000313" key="8">
    <source>
        <dbReference type="Proteomes" id="UP001163064"/>
    </source>
</evidence>
<keyword evidence="8" id="KW-1185">Reference proteome</keyword>
<evidence type="ECO:0000256" key="6">
    <source>
        <dbReference type="RuleBase" id="RU362030"/>
    </source>
</evidence>
<dbReference type="Pfam" id="PF04072">
    <property type="entry name" value="LCM"/>
    <property type="match status" value="1"/>
</dbReference>
<keyword evidence="4" id="KW-0808">Transferase</keyword>
<comment type="caution">
    <text evidence="7">The sequence shown here is derived from an EMBL/GenBank/DDBJ whole genome shotgun (WGS) entry which is preliminary data.</text>
</comment>
<evidence type="ECO:0000256" key="4">
    <source>
        <dbReference type="ARBA" id="ARBA00022679"/>
    </source>
</evidence>
<dbReference type="GO" id="GO:0008168">
    <property type="term" value="F:methyltransferase activity"/>
    <property type="evidence" value="ECO:0007669"/>
    <property type="project" value="UniProtKB-KW"/>
</dbReference>
<evidence type="ECO:0000256" key="3">
    <source>
        <dbReference type="ARBA" id="ARBA00022603"/>
    </source>
</evidence>
<organism evidence="7 8">
    <name type="scientific">Streptomyces beihaiensis</name>
    <dbReference type="NCBI Taxonomy" id="2984495"/>
    <lineage>
        <taxon>Bacteria</taxon>
        <taxon>Bacillati</taxon>
        <taxon>Actinomycetota</taxon>
        <taxon>Actinomycetes</taxon>
        <taxon>Kitasatosporales</taxon>
        <taxon>Streptomycetaceae</taxon>
        <taxon>Streptomyces</taxon>
    </lineage>
</organism>
<keyword evidence="5 6" id="KW-0949">S-adenosyl-L-methionine</keyword>
<dbReference type="NCBIfam" id="TIGR00027">
    <property type="entry name" value="mthyl_TIGR00027"/>
    <property type="match status" value="1"/>
</dbReference>
<evidence type="ECO:0000256" key="2">
    <source>
        <dbReference type="ARBA" id="ARBA00008138"/>
    </source>
</evidence>
<name>A0ABT3TTM3_9ACTN</name>
<gene>
    <name evidence="7" type="ORF">OFY01_11615</name>
</gene>
<reference evidence="7" key="1">
    <citation type="submission" date="2022-10" db="EMBL/GenBank/DDBJ databases">
        <title>Streptomyces beihaiensis sp. nov., a chitin degrading actinobacterium, isolated from shrimp pond soil.</title>
        <authorList>
            <person name="Xie J."/>
            <person name="Shen N."/>
        </authorList>
    </citation>
    <scope>NUCLEOTIDE SEQUENCE</scope>
    <source>
        <strain evidence="7">GXMU-J5</strain>
    </source>
</reference>
<proteinExistence type="inferred from homology"/>
<dbReference type="InterPro" id="IPR007213">
    <property type="entry name" value="Ppm1/Ppm2/Tcmp"/>
</dbReference>
<keyword evidence="3 6" id="KW-0489">Methyltransferase</keyword>
<sequence>MSENENPSGNQGGRAASRTAVLVCQGRAVADGRPAAGRFTDPVAARLLSDAERTPVDEVRAGTPPRGWRARGAYESVRACAEIVVPRTVAIDDALRGHASGQLVILGAGLDTRAWRLPGLAATDVWEVDHPASQRDKRARLAELGDLPVTARSVRFTPVDFAVDDLGAALDAAGHDPSVPTTWLWEGVVPYLTRAQVRGTLAALAARTAPGSALVVNYQAPRAKAAAGRLLARALRFSATANEPWRSLWRPRRMAALLAEHGLPVVSDESLLDVAHDLGTPRKARGSLRSGRVAVAERP</sequence>
<dbReference type="EMBL" id="JAPHNL010000101">
    <property type="protein sequence ID" value="MCX3060393.1"/>
    <property type="molecule type" value="Genomic_DNA"/>
</dbReference>
<accession>A0ABT3TTM3</accession>
<comment type="function">
    <text evidence="1 6">Exhibits S-adenosyl-L-methionine-dependent methyltransferase activity.</text>
</comment>
<dbReference type="EC" id="2.1.1.-" evidence="6"/>
<protein>
    <recommendedName>
        <fullName evidence="6">S-adenosyl-L-methionine-dependent methyltransferase</fullName>
        <ecNumber evidence="6">2.1.1.-</ecNumber>
    </recommendedName>
</protein>
<dbReference type="InterPro" id="IPR029063">
    <property type="entry name" value="SAM-dependent_MTases_sf"/>
</dbReference>
<dbReference type="InterPro" id="IPR011610">
    <property type="entry name" value="SAM_mthyl_Trfase_ML2640-like"/>
</dbReference>